<dbReference type="InterPro" id="IPR046229">
    <property type="entry name" value="TnpC-like"/>
</dbReference>
<dbReference type="Proteomes" id="UP001519294">
    <property type="component" value="Unassembled WGS sequence"/>
</dbReference>
<sequence length="121" mass="14307">MTKKSNTTAIIQLSKEKSEKTRIRVEKTISEMVIKKEKINFNSVSEKANVSKSWLYKKKDIRNRIETLRGMQIRELIPRKQSKSPRSEEVLIRTLKSRIKALEDENKQLKDQVQKLYGKLF</sequence>
<reference evidence="2 3" key="1">
    <citation type="submission" date="2021-03" db="EMBL/GenBank/DDBJ databases">
        <title>Genomic Encyclopedia of Type Strains, Phase IV (KMG-IV): sequencing the most valuable type-strain genomes for metagenomic binning, comparative biology and taxonomic classification.</title>
        <authorList>
            <person name="Goeker M."/>
        </authorList>
    </citation>
    <scope>NUCLEOTIDE SEQUENCE [LARGE SCALE GENOMIC DNA]</scope>
    <source>
        <strain evidence="2 3">DSM 25790</strain>
    </source>
</reference>
<accession>A0ABS4SA76</accession>
<name>A0ABS4SA76_9BACI</name>
<dbReference type="RefSeq" id="WP_226371416.1">
    <property type="nucleotide sequence ID" value="NZ_JAGIKX010000025.1"/>
</dbReference>
<dbReference type="Pfam" id="PF19776">
    <property type="entry name" value="DUF6262"/>
    <property type="match status" value="1"/>
</dbReference>
<gene>
    <name evidence="2" type="ORF">J2Z81_002394</name>
</gene>
<evidence type="ECO:0000313" key="3">
    <source>
        <dbReference type="Proteomes" id="UP001519294"/>
    </source>
</evidence>
<feature type="coiled-coil region" evidence="1">
    <location>
        <begin position="92"/>
        <end position="119"/>
    </location>
</feature>
<organism evidence="2 3">
    <name type="scientific">Virgibacillus alimentarius</name>
    <dbReference type="NCBI Taxonomy" id="698769"/>
    <lineage>
        <taxon>Bacteria</taxon>
        <taxon>Bacillati</taxon>
        <taxon>Bacillota</taxon>
        <taxon>Bacilli</taxon>
        <taxon>Bacillales</taxon>
        <taxon>Bacillaceae</taxon>
        <taxon>Virgibacillus</taxon>
    </lineage>
</organism>
<comment type="caution">
    <text evidence="2">The sequence shown here is derived from an EMBL/GenBank/DDBJ whole genome shotgun (WGS) entry which is preliminary data.</text>
</comment>
<keyword evidence="3" id="KW-1185">Reference proteome</keyword>
<evidence type="ECO:0000256" key="1">
    <source>
        <dbReference type="SAM" id="Coils"/>
    </source>
</evidence>
<protein>
    <submittedName>
        <fullName evidence="2">Cell wall-binding protein</fullName>
    </submittedName>
</protein>
<dbReference type="EMBL" id="JAGIKX010000025">
    <property type="protein sequence ID" value="MBP2258411.1"/>
    <property type="molecule type" value="Genomic_DNA"/>
</dbReference>
<evidence type="ECO:0000313" key="2">
    <source>
        <dbReference type="EMBL" id="MBP2258411.1"/>
    </source>
</evidence>
<keyword evidence="1" id="KW-0175">Coiled coil</keyword>
<proteinExistence type="predicted"/>